<dbReference type="GO" id="GO:0016747">
    <property type="term" value="F:acyltransferase activity, transferring groups other than amino-acyl groups"/>
    <property type="evidence" value="ECO:0007669"/>
    <property type="project" value="InterPro"/>
</dbReference>
<keyword evidence="5" id="KW-1185">Reference proteome</keyword>
<sequence>MAVWIETARSENREALLFLLEQAHLLTDDLPPELSDFIIAKNSDAIIGIAGLERFGSVALLRSVAVDPQHQGKRIGQQLVNRLLETAQATGLTDVYLMTTGAGAYFERYGFQSVDRQSVPMVIQRTRQFSELCPSSAVVMKKMLKSNDV</sequence>
<dbReference type="Proteomes" id="UP000441754">
    <property type="component" value="Unassembled WGS sequence"/>
</dbReference>
<evidence type="ECO:0000256" key="2">
    <source>
        <dbReference type="ARBA" id="ARBA00023315"/>
    </source>
</evidence>
<dbReference type="CDD" id="cd04301">
    <property type="entry name" value="NAT_SF"/>
    <property type="match status" value="1"/>
</dbReference>
<protein>
    <submittedName>
        <fullName evidence="4">GNAT family N-acetyltransferase</fullName>
    </submittedName>
</protein>
<dbReference type="InterPro" id="IPR016181">
    <property type="entry name" value="Acyl_CoA_acyltransferase"/>
</dbReference>
<dbReference type="Pfam" id="PF13508">
    <property type="entry name" value="Acetyltransf_7"/>
    <property type="match status" value="1"/>
</dbReference>
<dbReference type="Gene3D" id="3.40.630.30">
    <property type="match status" value="1"/>
</dbReference>
<feature type="domain" description="N-acetyltransferase" evidence="3">
    <location>
        <begin position="1"/>
        <end position="145"/>
    </location>
</feature>
<evidence type="ECO:0000313" key="4">
    <source>
        <dbReference type="EMBL" id="MRS64041.1"/>
    </source>
</evidence>
<name>A0A7K0ER59_9BACT</name>
<dbReference type="SUPFAM" id="SSF55729">
    <property type="entry name" value="Acyl-CoA N-acyltransferases (Nat)"/>
    <property type="match status" value="1"/>
</dbReference>
<dbReference type="NCBIfam" id="NF040501">
    <property type="entry name" value="resist_ArsN2"/>
    <property type="match status" value="1"/>
</dbReference>
<evidence type="ECO:0000259" key="3">
    <source>
        <dbReference type="PROSITE" id="PS51186"/>
    </source>
</evidence>
<keyword evidence="2" id="KW-0012">Acyltransferase</keyword>
<proteinExistence type="predicted"/>
<dbReference type="InterPro" id="IPR050832">
    <property type="entry name" value="Bact_Acetyltransf"/>
</dbReference>
<comment type="caution">
    <text evidence="4">The sequence shown here is derived from an EMBL/GenBank/DDBJ whole genome shotgun (WGS) entry which is preliminary data.</text>
</comment>
<dbReference type="PROSITE" id="PS51186">
    <property type="entry name" value="GNAT"/>
    <property type="match status" value="1"/>
</dbReference>
<dbReference type="EMBL" id="WJXZ01000014">
    <property type="protein sequence ID" value="MRS64041.1"/>
    <property type="molecule type" value="Genomic_DNA"/>
</dbReference>
<keyword evidence="1 4" id="KW-0808">Transferase</keyword>
<gene>
    <name evidence="4" type="ORF">GJJ30_22280</name>
</gene>
<dbReference type="InterPro" id="IPR000182">
    <property type="entry name" value="GNAT_dom"/>
</dbReference>
<evidence type="ECO:0000313" key="5">
    <source>
        <dbReference type="Proteomes" id="UP000441754"/>
    </source>
</evidence>
<dbReference type="OrthoDB" id="5197788at2"/>
<dbReference type="RefSeq" id="WP_154177411.1">
    <property type="nucleotide sequence ID" value="NZ_WJXZ01000014.1"/>
</dbReference>
<accession>A0A7K0ER59</accession>
<dbReference type="AlphaFoldDB" id="A0A7K0ER59"/>
<organism evidence="4 5">
    <name type="scientific">Larkinella terrae</name>
    <dbReference type="NCBI Taxonomy" id="2025311"/>
    <lineage>
        <taxon>Bacteria</taxon>
        <taxon>Pseudomonadati</taxon>
        <taxon>Bacteroidota</taxon>
        <taxon>Cytophagia</taxon>
        <taxon>Cytophagales</taxon>
        <taxon>Spirosomataceae</taxon>
        <taxon>Larkinella</taxon>
    </lineage>
</organism>
<evidence type="ECO:0000256" key="1">
    <source>
        <dbReference type="ARBA" id="ARBA00022679"/>
    </source>
</evidence>
<dbReference type="PANTHER" id="PTHR43877">
    <property type="entry name" value="AMINOALKYLPHOSPHONATE N-ACETYLTRANSFERASE-RELATED-RELATED"/>
    <property type="match status" value="1"/>
</dbReference>
<reference evidence="4 5" key="1">
    <citation type="journal article" date="2018" name="Antonie Van Leeuwenhoek">
        <title>Larkinella terrae sp. nov., isolated from soil on Jeju Island, South Korea.</title>
        <authorList>
            <person name="Ten L.N."/>
            <person name="Jeon J."/>
            <person name="Park S.J."/>
            <person name="Park S."/>
            <person name="Lee S.Y."/>
            <person name="Kim M.K."/>
            <person name="Jung H.Y."/>
        </authorList>
    </citation>
    <scope>NUCLEOTIDE SEQUENCE [LARGE SCALE GENOMIC DNA]</scope>
    <source>
        <strain evidence="4 5">KCTC 52001</strain>
    </source>
</reference>